<gene>
    <name evidence="3" type="ORF">EB796_008118</name>
</gene>
<feature type="compositionally biased region" description="Low complexity" evidence="1">
    <location>
        <begin position="182"/>
        <end position="212"/>
    </location>
</feature>
<dbReference type="InterPro" id="IPR016197">
    <property type="entry name" value="Chromo-like_dom_sf"/>
</dbReference>
<dbReference type="SUPFAM" id="SSF54160">
    <property type="entry name" value="Chromo domain-like"/>
    <property type="match status" value="1"/>
</dbReference>
<proteinExistence type="predicted"/>
<protein>
    <recommendedName>
        <fullName evidence="2">Chromo domain-containing protein</fullName>
    </recommendedName>
</protein>
<feature type="region of interest" description="Disordered" evidence="1">
    <location>
        <begin position="174"/>
        <end position="214"/>
    </location>
</feature>
<dbReference type="Proteomes" id="UP000593567">
    <property type="component" value="Unassembled WGS sequence"/>
</dbReference>
<sequence length="357" mass="39219">MTNTAAPVSKVARCNLCKEVFMQRQTVRPSPKCSNCLMKRRCPCCQHVMAINAANCPGCGQSMKSLTINSKQKTLKRQFESGEQHKRGNGYTKQRMCNMSAFAHGAGFGVITFMLKPNSLDQLTVISSGVSSEHTKESIEAMKDLLLGSMNHIYNLNEKTSMKHYKKKSAVTRTATATDTEMMSTKSTATPTTTATPTLTTSTTMTATPTPSLERTTATNICSAPLIRPPTEKCSVTPRPSTASTVTSTNRHVVYSTRSTHIDSAITTTLTNTSATASYASVTSQLPPSRNNLLATNGNTRKLWAIEKINRIRGAKALVKWKGYKTPTWEPVRNVKHTIFYQQLMKEDGNFEQPSTT</sequence>
<dbReference type="Gene3D" id="2.40.50.40">
    <property type="match status" value="1"/>
</dbReference>
<accession>A0A7J7K6I2</accession>
<name>A0A7J7K6I2_BUGNE</name>
<organism evidence="3 4">
    <name type="scientific">Bugula neritina</name>
    <name type="common">Brown bryozoan</name>
    <name type="synonym">Sertularia neritina</name>
    <dbReference type="NCBI Taxonomy" id="10212"/>
    <lineage>
        <taxon>Eukaryota</taxon>
        <taxon>Metazoa</taxon>
        <taxon>Spiralia</taxon>
        <taxon>Lophotrochozoa</taxon>
        <taxon>Bryozoa</taxon>
        <taxon>Gymnolaemata</taxon>
        <taxon>Cheilostomatida</taxon>
        <taxon>Flustrina</taxon>
        <taxon>Buguloidea</taxon>
        <taxon>Bugulidae</taxon>
        <taxon>Bugula</taxon>
    </lineage>
</organism>
<keyword evidence="4" id="KW-1185">Reference proteome</keyword>
<evidence type="ECO:0000259" key="2">
    <source>
        <dbReference type="PROSITE" id="PS50013"/>
    </source>
</evidence>
<comment type="caution">
    <text evidence="3">The sequence shown here is derived from an EMBL/GenBank/DDBJ whole genome shotgun (WGS) entry which is preliminary data.</text>
</comment>
<reference evidence="3" key="1">
    <citation type="submission" date="2020-06" db="EMBL/GenBank/DDBJ databases">
        <title>Draft genome of Bugula neritina, a colonial animal packing powerful symbionts and potential medicines.</title>
        <authorList>
            <person name="Rayko M."/>
        </authorList>
    </citation>
    <scope>NUCLEOTIDE SEQUENCE [LARGE SCALE GENOMIC DNA]</scope>
    <source>
        <strain evidence="3">Kwan_BN1</strain>
    </source>
</reference>
<feature type="domain" description="Chromo" evidence="2">
    <location>
        <begin position="304"/>
        <end position="356"/>
    </location>
</feature>
<evidence type="ECO:0000313" key="3">
    <source>
        <dbReference type="EMBL" id="KAF6033574.1"/>
    </source>
</evidence>
<evidence type="ECO:0000256" key="1">
    <source>
        <dbReference type="SAM" id="MobiDB-lite"/>
    </source>
</evidence>
<evidence type="ECO:0000313" key="4">
    <source>
        <dbReference type="Proteomes" id="UP000593567"/>
    </source>
</evidence>
<dbReference type="InterPro" id="IPR000953">
    <property type="entry name" value="Chromo/chromo_shadow_dom"/>
</dbReference>
<dbReference type="PROSITE" id="PS50013">
    <property type="entry name" value="CHROMO_2"/>
    <property type="match status" value="1"/>
</dbReference>
<dbReference type="AlphaFoldDB" id="A0A7J7K6I2"/>
<dbReference type="EMBL" id="VXIV02001292">
    <property type="protein sequence ID" value="KAF6033574.1"/>
    <property type="molecule type" value="Genomic_DNA"/>
</dbReference>